<proteinExistence type="predicted"/>
<keyword evidence="4" id="KW-1185">Reference proteome</keyword>
<accession>A0A6A5YRU5</accession>
<evidence type="ECO:0000313" key="3">
    <source>
        <dbReference type="EMBL" id="KAF2109919.1"/>
    </source>
</evidence>
<reference evidence="3" key="1">
    <citation type="journal article" date="2020" name="Stud. Mycol.">
        <title>101 Dothideomycetes genomes: a test case for predicting lifestyles and emergence of pathogens.</title>
        <authorList>
            <person name="Haridas S."/>
            <person name="Albert R."/>
            <person name="Binder M."/>
            <person name="Bloem J."/>
            <person name="Labutti K."/>
            <person name="Salamov A."/>
            <person name="Andreopoulos B."/>
            <person name="Baker S."/>
            <person name="Barry K."/>
            <person name="Bills G."/>
            <person name="Bluhm B."/>
            <person name="Cannon C."/>
            <person name="Castanera R."/>
            <person name="Culley D."/>
            <person name="Daum C."/>
            <person name="Ezra D."/>
            <person name="Gonzalez J."/>
            <person name="Henrissat B."/>
            <person name="Kuo A."/>
            <person name="Liang C."/>
            <person name="Lipzen A."/>
            <person name="Lutzoni F."/>
            <person name="Magnuson J."/>
            <person name="Mondo S."/>
            <person name="Nolan M."/>
            <person name="Ohm R."/>
            <person name="Pangilinan J."/>
            <person name="Park H.-J."/>
            <person name="Ramirez L."/>
            <person name="Alfaro M."/>
            <person name="Sun H."/>
            <person name="Tritt A."/>
            <person name="Yoshinaga Y."/>
            <person name="Zwiers L.-H."/>
            <person name="Turgeon B."/>
            <person name="Goodwin S."/>
            <person name="Spatafora J."/>
            <person name="Crous P."/>
            <person name="Grigoriev I."/>
        </authorList>
    </citation>
    <scope>NUCLEOTIDE SEQUENCE</scope>
    <source>
        <strain evidence="3">CBS 627.86</strain>
    </source>
</reference>
<feature type="region of interest" description="Disordered" evidence="1">
    <location>
        <begin position="131"/>
        <end position="164"/>
    </location>
</feature>
<sequence>MSPCTNVYAAWLLLAVSLVVVHAAPRACSTLTITASLPHFTLDLPSLTSLAIKERRQEPVTIIGDGTVNLPGGGGIENQGDGIEGSLVFTPGQKEKRQDPVTIIGDGTVDLPGGGSISNEGDGVEGTIVFTPHTANDKRQDEDEDGDGDEDAGEEATITLPVASETPDFVTSIVFPTQTFTPGVGKAFRGR</sequence>
<evidence type="ECO:0000313" key="4">
    <source>
        <dbReference type="Proteomes" id="UP000799770"/>
    </source>
</evidence>
<feature type="signal peptide" evidence="2">
    <location>
        <begin position="1"/>
        <end position="23"/>
    </location>
</feature>
<gene>
    <name evidence="3" type="ORF">BDV96DRAFT_651488</name>
</gene>
<feature type="chain" id="PRO_5025527514" evidence="2">
    <location>
        <begin position="24"/>
        <end position="191"/>
    </location>
</feature>
<organism evidence="3 4">
    <name type="scientific">Lophiotrema nucula</name>
    <dbReference type="NCBI Taxonomy" id="690887"/>
    <lineage>
        <taxon>Eukaryota</taxon>
        <taxon>Fungi</taxon>
        <taxon>Dikarya</taxon>
        <taxon>Ascomycota</taxon>
        <taxon>Pezizomycotina</taxon>
        <taxon>Dothideomycetes</taxon>
        <taxon>Pleosporomycetidae</taxon>
        <taxon>Pleosporales</taxon>
        <taxon>Lophiotremataceae</taxon>
        <taxon>Lophiotrema</taxon>
    </lineage>
</organism>
<dbReference type="Proteomes" id="UP000799770">
    <property type="component" value="Unassembled WGS sequence"/>
</dbReference>
<feature type="compositionally biased region" description="Acidic residues" evidence="1">
    <location>
        <begin position="142"/>
        <end position="154"/>
    </location>
</feature>
<dbReference type="AlphaFoldDB" id="A0A6A5YRU5"/>
<dbReference type="EMBL" id="ML977340">
    <property type="protein sequence ID" value="KAF2109919.1"/>
    <property type="molecule type" value="Genomic_DNA"/>
</dbReference>
<name>A0A6A5YRU5_9PLEO</name>
<evidence type="ECO:0000256" key="2">
    <source>
        <dbReference type="SAM" id="SignalP"/>
    </source>
</evidence>
<keyword evidence="2" id="KW-0732">Signal</keyword>
<evidence type="ECO:0000256" key="1">
    <source>
        <dbReference type="SAM" id="MobiDB-lite"/>
    </source>
</evidence>
<protein>
    <submittedName>
        <fullName evidence="3">Uncharacterized protein</fullName>
    </submittedName>
</protein>